<dbReference type="PANTHER" id="PTHR30561">
    <property type="entry name" value="SMR FAMILY PROTON-DEPENDENT DRUG EFFLUX TRANSPORTER SUGE"/>
    <property type="match status" value="1"/>
</dbReference>
<evidence type="ECO:0000256" key="5">
    <source>
        <dbReference type="ARBA" id="ARBA00022989"/>
    </source>
</evidence>
<keyword evidence="5 8" id="KW-1133">Transmembrane helix</keyword>
<evidence type="ECO:0000256" key="8">
    <source>
        <dbReference type="SAM" id="Phobius"/>
    </source>
</evidence>
<sequence>MNIGYLFLVVAIISEVTGSSLIKYTEGFTKLVPSLLCLMLFGTAIFMLSKTVSYIPLYIAYGLWGALGVVLVTAISVLFLKEPINMPTIIGITLIVSGVFLVNFYGSSH</sequence>
<dbReference type="SUPFAM" id="SSF103481">
    <property type="entry name" value="Multidrug resistance efflux transporter EmrE"/>
    <property type="match status" value="1"/>
</dbReference>
<gene>
    <name evidence="9" type="ORF">VNN45_01005</name>
</gene>
<dbReference type="EMBL" id="CP141698">
    <property type="protein sequence ID" value="WYC67485.1"/>
    <property type="molecule type" value="Genomic_DNA"/>
</dbReference>
<evidence type="ECO:0000256" key="4">
    <source>
        <dbReference type="ARBA" id="ARBA00022692"/>
    </source>
</evidence>
<dbReference type="Gene3D" id="1.10.3730.20">
    <property type="match status" value="1"/>
</dbReference>
<proteinExistence type="inferred from homology"/>
<dbReference type="RefSeq" id="WP_338955273.1">
    <property type="nucleotide sequence ID" value="NZ_CP141697.1"/>
</dbReference>
<dbReference type="InterPro" id="IPR037185">
    <property type="entry name" value="EmrE-like"/>
</dbReference>
<organism evidence="9 10">
    <name type="scientific">Lactococcus petauri</name>
    <dbReference type="NCBI Taxonomy" id="1940789"/>
    <lineage>
        <taxon>Bacteria</taxon>
        <taxon>Bacillati</taxon>
        <taxon>Bacillota</taxon>
        <taxon>Bacilli</taxon>
        <taxon>Lactobacillales</taxon>
        <taxon>Streptococcaceae</taxon>
        <taxon>Lactococcus</taxon>
    </lineage>
</organism>
<protein>
    <submittedName>
        <fullName evidence="9">Multidrug efflux SMR transporter</fullName>
    </submittedName>
</protein>
<comment type="subcellular location">
    <subcellularLocation>
        <location evidence="1 7">Cell membrane</location>
        <topology evidence="1 7">Multi-pass membrane protein</topology>
    </subcellularLocation>
</comment>
<evidence type="ECO:0000256" key="6">
    <source>
        <dbReference type="ARBA" id="ARBA00023136"/>
    </source>
</evidence>
<feature type="transmembrane region" description="Helical" evidence="8">
    <location>
        <begin position="28"/>
        <end position="48"/>
    </location>
</feature>
<evidence type="ECO:0000313" key="9">
    <source>
        <dbReference type="EMBL" id="WYC67485.1"/>
    </source>
</evidence>
<accession>A0ABZ2SGM2</accession>
<dbReference type="PANTHER" id="PTHR30561:SF1">
    <property type="entry name" value="MULTIDRUG TRANSPORTER EMRE"/>
    <property type="match status" value="1"/>
</dbReference>
<comment type="similarity">
    <text evidence="7">Belongs to the drug/metabolite transporter (DMT) superfamily. Small multidrug resistance (SMR) (TC 2.A.7.1) family.</text>
</comment>
<evidence type="ECO:0000256" key="3">
    <source>
        <dbReference type="ARBA" id="ARBA00022475"/>
    </source>
</evidence>
<dbReference type="Proteomes" id="UP001456368">
    <property type="component" value="Chromosome"/>
</dbReference>
<keyword evidence="4 7" id="KW-0812">Transmembrane</keyword>
<keyword evidence="2" id="KW-0813">Transport</keyword>
<keyword evidence="3" id="KW-1003">Cell membrane</keyword>
<reference evidence="9 10" key="1">
    <citation type="submission" date="2023-12" db="EMBL/GenBank/DDBJ databases">
        <title>Redefining Piscine Lactococcosis.</title>
        <authorList>
            <person name="Heckman T.I."/>
            <person name="Yazdi Z."/>
            <person name="Older C.E."/>
            <person name="Griffin M.J."/>
            <person name="Waldbieser G.C."/>
            <person name="Chow A.M."/>
            <person name="Medina Silva I."/>
            <person name="Anenson K.M."/>
            <person name="Garcia J.C."/>
            <person name="LaFrentz B.R."/>
            <person name="Slavic D."/>
            <person name="Toohey-Kurth K.L."/>
            <person name="Yant P."/>
            <person name="Fritz H.M."/>
            <person name="Henderson E."/>
            <person name="McDowall R."/>
            <person name="Cai H."/>
            <person name="Adikson M."/>
            <person name="Soto E."/>
        </authorList>
    </citation>
    <scope>NUCLEOTIDE SEQUENCE [LARGE SCALE GENOMIC DNA]</scope>
    <source>
        <strain evidence="9 10">R21-91A</strain>
    </source>
</reference>
<dbReference type="InterPro" id="IPR045324">
    <property type="entry name" value="Small_multidrug_res"/>
</dbReference>
<keyword evidence="10" id="KW-1185">Reference proteome</keyword>
<evidence type="ECO:0000256" key="7">
    <source>
        <dbReference type="RuleBase" id="RU003942"/>
    </source>
</evidence>
<dbReference type="InterPro" id="IPR000390">
    <property type="entry name" value="Small_drug/metabolite_transptr"/>
</dbReference>
<evidence type="ECO:0000313" key="10">
    <source>
        <dbReference type="Proteomes" id="UP001456368"/>
    </source>
</evidence>
<name>A0ABZ2SGM2_9LACT</name>
<keyword evidence="6 8" id="KW-0472">Membrane</keyword>
<evidence type="ECO:0000256" key="1">
    <source>
        <dbReference type="ARBA" id="ARBA00004651"/>
    </source>
</evidence>
<dbReference type="Pfam" id="PF00893">
    <property type="entry name" value="Multi_Drug_Res"/>
    <property type="match status" value="1"/>
</dbReference>
<feature type="transmembrane region" description="Helical" evidence="8">
    <location>
        <begin position="86"/>
        <end position="106"/>
    </location>
</feature>
<feature type="transmembrane region" description="Helical" evidence="8">
    <location>
        <begin position="55"/>
        <end position="80"/>
    </location>
</feature>
<evidence type="ECO:0000256" key="2">
    <source>
        <dbReference type="ARBA" id="ARBA00022448"/>
    </source>
</evidence>